<accession>A0A2K9ND58</accession>
<feature type="signal peptide" evidence="2">
    <location>
        <begin position="1"/>
        <end position="23"/>
    </location>
</feature>
<dbReference type="Proteomes" id="UP000234752">
    <property type="component" value="Chromosome eg_1"/>
</dbReference>
<gene>
    <name evidence="3" type="ORF">C0V82_09670</name>
</gene>
<protein>
    <submittedName>
        <fullName evidence="3">Uncharacterized protein</fullName>
    </submittedName>
</protein>
<reference evidence="3 4" key="1">
    <citation type="submission" date="2017-12" db="EMBL/GenBank/DDBJ databases">
        <title>Genomes of bacteria within cyanobacterial aggregates.</title>
        <authorList>
            <person name="Cai H."/>
        </authorList>
    </citation>
    <scope>NUCLEOTIDE SEQUENCE [LARGE SCALE GENOMIC DNA]</scope>
    <source>
        <strain evidence="3 4">TH16</strain>
    </source>
</reference>
<evidence type="ECO:0000256" key="1">
    <source>
        <dbReference type="SAM" id="MobiDB-lite"/>
    </source>
</evidence>
<evidence type="ECO:0000313" key="4">
    <source>
        <dbReference type="Proteomes" id="UP000234752"/>
    </source>
</evidence>
<feature type="region of interest" description="Disordered" evidence="1">
    <location>
        <begin position="79"/>
        <end position="112"/>
    </location>
</feature>
<dbReference type="EMBL" id="CP025611">
    <property type="protein sequence ID" value="AUN30476.1"/>
    <property type="molecule type" value="Genomic_DNA"/>
</dbReference>
<evidence type="ECO:0000313" key="3">
    <source>
        <dbReference type="EMBL" id="AUN30476.1"/>
    </source>
</evidence>
<evidence type="ECO:0000256" key="2">
    <source>
        <dbReference type="SAM" id="SignalP"/>
    </source>
</evidence>
<name>A0A2K9ND58_9PROT</name>
<dbReference type="AlphaFoldDB" id="A0A2K9ND58"/>
<feature type="chain" id="PRO_5043736148" evidence="2">
    <location>
        <begin position="24"/>
        <end position="112"/>
    </location>
</feature>
<sequence>MFACMRIPVLSLLLLALAGTAAAQNAKPQPEMMDEVIVTAPRNGEPDFQEAQEYHQKEYQRLHAMFGKELPAQPRGDQVFAAGGAMTGPNDRSAARDQVQNAPRLRDTFSGN</sequence>
<dbReference type="KEGG" id="ncb:C0V82_09670"/>
<keyword evidence="2" id="KW-0732">Signal</keyword>
<proteinExistence type="predicted"/>
<keyword evidence="4" id="KW-1185">Reference proteome</keyword>
<organism evidence="3 4">
    <name type="scientific">Niveispirillum cyanobacteriorum</name>
    <dbReference type="NCBI Taxonomy" id="1612173"/>
    <lineage>
        <taxon>Bacteria</taxon>
        <taxon>Pseudomonadati</taxon>
        <taxon>Pseudomonadota</taxon>
        <taxon>Alphaproteobacteria</taxon>
        <taxon>Rhodospirillales</taxon>
        <taxon>Azospirillaceae</taxon>
        <taxon>Niveispirillum</taxon>
    </lineage>
</organism>